<reference evidence="2" key="1">
    <citation type="submission" date="2021-03" db="EMBL/GenBank/DDBJ databases">
        <title>Draft genome sequence of rust myrtle Austropuccinia psidii MF-1, a brazilian biotype.</title>
        <authorList>
            <person name="Quecine M.C."/>
            <person name="Pachon D.M.R."/>
            <person name="Bonatelli M.L."/>
            <person name="Correr F.H."/>
            <person name="Franceschini L.M."/>
            <person name="Leite T.F."/>
            <person name="Margarido G.R.A."/>
            <person name="Almeida C.A."/>
            <person name="Ferrarezi J.A."/>
            <person name="Labate C.A."/>
        </authorList>
    </citation>
    <scope>NUCLEOTIDE SEQUENCE</scope>
    <source>
        <strain evidence="2">MF-1</strain>
    </source>
</reference>
<comment type="caution">
    <text evidence="2">The sequence shown here is derived from an EMBL/GenBank/DDBJ whole genome shotgun (WGS) entry which is preliminary data.</text>
</comment>
<name>A0A9Q3D863_9BASI</name>
<feature type="region of interest" description="Disordered" evidence="1">
    <location>
        <begin position="103"/>
        <end position="133"/>
    </location>
</feature>
<feature type="compositionally biased region" description="Basic and acidic residues" evidence="1">
    <location>
        <begin position="117"/>
        <end position="133"/>
    </location>
</feature>
<gene>
    <name evidence="2" type="ORF">O181_038284</name>
</gene>
<proteinExistence type="predicted"/>
<evidence type="ECO:0000313" key="3">
    <source>
        <dbReference type="Proteomes" id="UP000765509"/>
    </source>
</evidence>
<evidence type="ECO:0000313" key="2">
    <source>
        <dbReference type="EMBL" id="MBW0498569.1"/>
    </source>
</evidence>
<evidence type="ECO:0000256" key="1">
    <source>
        <dbReference type="SAM" id="MobiDB-lite"/>
    </source>
</evidence>
<dbReference type="AlphaFoldDB" id="A0A9Q3D863"/>
<accession>A0A9Q3D863</accession>
<sequence>MRNHKLLTQVPGELEHSVKGRCNQICTLDDISNTLQDVRKGTNIGEYFPYKISGFREKQPFRVEFKYNPRERVSEVTKKKNHCHNCGSTDHYANNYPKAKNKVYAIEKGPEEESPTEDPKSDSMGDVIREQSN</sequence>
<keyword evidence="3" id="KW-1185">Reference proteome</keyword>
<dbReference type="Proteomes" id="UP000765509">
    <property type="component" value="Unassembled WGS sequence"/>
</dbReference>
<dbReference type="EMBL" id="AVOT02014786">
    <property type="protein sequence ID" value="MBW0498569.1"/>
    <property type="molecule type" value="Genomic_DNA"/>
</dbReference>
<protein>
    <submittedName>
        <fullName evidence="2">Uncharacterized protein</fullName>
    </submittedName>
</protein>
<organism evidence="2 3">
    <name type="scientific">Austropuccinia psidii MF-1</name>
    <dbReference type="NCBI Taxonomy" id="1389203"/>
    <lineage>
        <taxon>Eukaryota</taxon>
        <taxon>Fungi</taxon>
        <taxon>Dikarya</taxon>
        <taxon>Basidiomycota</taxon>
        <taxon>Pucciniomycotina</taxon>
        <taxon>Pucciniomycetes</taxon>
        <taxon>Pucciniales</taxon>
        <taxon>Sphaerophragmiaceae</taxon>
        <taxon>Austropuccinia</taxon>
    </lineage>
</organism>